<gene>
    <name evidence="1" type="ORF">AALB_0573</name>
</gene>
<proteinExistence type="predicted"/>
<dbReference type="AlphaFoldDB" id="R9PGX1"/>
<keyword evidence="2" id="KW-1185">Reference proteome</keyword>
<comment type="caution">
    <text evidence="1">The sequence shown here is derived from an EMBL/GenBank/DDBJ whole genome shotgun (WGS) entry which is preliminary data.</text>
</comment>
<dbReference type="Proteomes" id="UP000014461">
    <property type="component" value="Unassembled WGS sequence"/>
</dbReference>
<evidence type="ECO:0000313" key="1">
    <source>
        <dbReference type="EMBL" id="GAD00493.1"/>
    </source>
</evidence>
<protein>
    <submittedName>
        <fullName evidence="1">Uncharacterized protein</fullName>
    </submittedName>
</protein>
<accession>R9PGX1</accession>
<reference evidence="1" key="1">
    <citation type="journal article" date="2013" name="Genome Announc.">
        <title>Draft Genome Sequence of Agarivorans albus Strain MKT 106T, an Agarolytic Marine Bacterium.</title>
        <authorList>
            <person name="Yasuike M."/>
            <person name="Nakamura Y."/>
            <person name="Kai W."/>
            <person name="Fujiwara A."/>
            <person name="Fukui Y."/>
            <person name="Satomi M."/>
            <person name="Sano M."/>
        </authorList>
    </citation>
    <scope>NUCLEOTIDE SEQUENCE [LARGE SCALE GENOMIC DNA]</scope>
</reference>
<organism evidence="1 2">
    <name type="scientific">Agarivorans albus MKT 106</name>
    <dbReference type="NCBI Taxonomy" id="1331007"/>
    <lineage>
        <taxon>Bacteria</taxon>
        <taxon>Pseudomonadati</taxon>
        <taxon>Pseudomonadota</taxon>
        <taxon>Gammaproteobacteria</taxon>
        <taxon>Alteromonadales</taxon>
        <taxon>Alteromonadaceae</taxon>
        <taxon>Agarivorans</taxon>
    </lineage>
</organism>
<evidence type="ECO:0000313" key="2">
    <source>
        <dbReference type="Proteomes" id="UP000014461"/>
    </source>
</evidence>
<dbReference type="EMBL" id="BARX01000002">
    <property type="protein sequence ID" value="GAD00493.1"/>
    <property type="molecule type" value="Genomic_DNA"/>
</dbReference>
<name>R9PGX1_AGAAL</name>
<sequence length="43" mass="4447">MNAMAVNSAFGSKKIIPPSNTEMAVSLSKKKPLLSVSSATNPV</sequence>